<dbReference type="Gene3D" id="2.40.420.20">
    <property type="match status" value="1"/>
</dbReference>
<dbReference type="Proteomes" id="UP001562178">
    <property type="component" value="Unassembled WGS sequence"/>
</dbReference>
<dbReference type="Pfam" id="PF25975">
    <property type="entry name" value="CzcB_C"/>
    <property type="match status" value="1"/>
</dbReference>
<keyword evidence="2" id="KW-0813">Transport</keyword>
<dbReference type="PANTHER" id="PTHR30097">
    <property type="entry name" value="CATION EFFLUX SYSTEM PROTEIN CUSB"/>
    <property type="match status" value="1"/>
</dbReference>
<evidence type="ECO:0000256" key="3">
    <source>
        <dbReference type="SAM" id="Coils"/>
    </source>
</evidence>
<dbReference type="InterPro" id="IPR058648">
    <property type="entry name" value="HH_CzcB-like"/>
</dbReference>
<evidence type="ECO:0000256" key="1">
    <source>
        <dbReference type="ARBA" id="ARBA00009477"/>
    </source>
</evidence>
<dbReference type="Pfam" id="PF25973">
    <property type="entry name" value="BSH_CzcB"/>
    <property type="match status" value="1"/>
</dbReference>
<dbReference type="InterPro" id="IPR058649">
    <property type="entry name" value="CzcB_C"/>
</dbReference>
<keyword evidence="10" id="KW-1185">Reference proteome</keyword>
<dbReference type="InterPro" id="IPR006143">
    <property type="entry name" value="RND_pump_MFP"/>
</dbReference>
<dbReference type="NCBIfam" id="TIGR01730">
    <property type="entry name" value="RND_mfp"/>
    <property type="match status" value="1"/>
</dbReference>
<feature type="domain" description="CzcB-like barrel-sandwich hybrid" evidence="7">
    <location>
        <begin position="159"/>
        <end position="302"/>
    </location>
</feature>
<gene>
    <name evidence="9" type="ORF">AB7A72_08230</name>
</gene>
<sequence length="460" mass="47306">MSEKNRFDSSLTSSKQWIAAAVIAAAGVAGGAYLLRSPGSAAAAPAAGHADAPSHKDGEHHGEAAAKTGAKAGGQADAHQEAGQHGDGEHHDDKAEAGRKDAHGAAEGGHAEGEEAGEGLVKLSATQAKAAGVVVAQAGPASIKKQVLLPGEIRFDEDRTAHVVPRVAGVVASVHAQLGEQVAKGQLLAVIQSPAVSDQRSELQTAQRRLAFAKRNHDREKQLWQERISAEQDYQAAQQALQEAEIAVANAAQKLSAIGAGAGAGGSSRYELRAPLAGMVVEKHLTVGESVTDSTASFTVSDLRSVWAEISVAAPQLPDVRMGAPVVVRATAFDSQAEGRIAYVGALIGAQTRTAPARVALANPQGVWRPGLFVDVQVLAGESPVAVAVDAKAIQRPDGKESVVFVPAEGGYQAQVVQLGTTDGKTTEVTSGLKAGQSYVKEGSFMLRAELGKASAEHAH</sequence>
<name>A0ABV4B0I5_9BURK</name>
<feature type="domain" description="CusB-like beta-barrel" evidence="6">
    <location>
        <begin position="305"/>
        <end position="378"/>
    </location>
</feature>
<evidence type="ECO:0000259" key="6">
    <source>
        <dbReference type="Pfam" id="PF25954"/>
    </source>
</evidence>
<feature type="compositionally biased region" description="Basic and acidic residues" evidence="4">
    <location>
        <begin position="78"/>
        <end position="113"/>
    </location>
</feature>
<dbReference type="InterPro" id="IPR058647">
    <property type="entry name" value="BSH_CzcB-like"/>
</dbReference>
<evidence type="ECO:0000259" key="7">
    <source>
        <dbReference type="Pfam" id="PF25973"/>
    </source>
</evidence>
<feature type="domain" description="CzcB-like alpha-helical hairpin" evidence="5">
    <location>
        <begin position="198"/>
        <end position="257"/>
    </location>
</feature>
<dbReference type="Pfam" id="PF25954">
    <property type="entry name" value="Beta-barrel_RND_2"/>
    <property type="match status" value="1"/>
</dbReference>
<dbReference type="PANTHER" id="PTHR30097:SF4">
    <property type="entry name" value="SLR6042 PROTEIN"/>
    <property type="match status" value="1"/>
</dbReference>
<dbReference type="Gene3D" id="2.40.50.100">
    <property type="match status" value="1"/>
</dbReference>
<dbReference type="EMBL" id="JBGBDC010000003">
    <property type="protein sequence ID" value="MEY2250986.1"/>
    <property type="molecule type" value="Genomic_DNA"/>
</dbReference>
<dbReference type="InterPro" id="IPR058792">
    <property type="entry name" value="Beta-barrel_RND_2"/>
</dbReference>
<evidence type="ECO:0000313" key="10">
    <source>
        <dbReference type="Proteomes" id="UP001562178"/>
    </source>
</evidence>
<feature type="compositionally biased region" description="Low complexity" evidence="4">
    <location>
        <begin position="65"/>
        <end position="74"/>
    </location>
</feature>
<evidence type="ECO:0000256" key="4">
    <source>
        <dbReference type="SAM" id="MobiDB-lite"/>
    </source>
</evidence>
<proteinExistence type="inferred from homology"/>
<dbReference type="Gene3D" id="1.10.287.470">
    <property type="entry name" value="Helix hairpin bin"/>
    <property type="match status" value="1"/>
</dbReference>
<dbReference type="InterPro" id="IPR051909">
    <property type="entry name" value="MFP_Cation_Efflux"/>
</dbReference>
<feature type="region of interest" description="Disordered" evidence="4">
    <location>
        <begin position="43"/>
        <end position="114"/>
    </location>
</feature>
<dbReference type="SUPFAM" id="SSF111369">
    <property type="entry name" value="HlyD-like secretion proteins"/>
    <property type="match status" value="1"/>
</dbReference>
<reference evidence="9 10" key="1">
    <citation type="journal article" date="2016" name="Int. J. Syst. Evol. Microbiol.">
        <title>Description of Comamonas sediminis sp. nov., isolated from lagoon sediments.</title>
        <authorList>
            <person name="Subhash Y."/>
            <person name="Bang J.J."/>
            <person name="You T.H."/>
            <person name="Lee S.S."/>
        </authorList>
    </citation>
    <scope>NUCLEOTIDE SEQUENCE [LARGE SCALE GENOMIC DNA]</scope>
    <source>
        <strain evidence="9 10">JCM 31169</strain>
    </source>
</reference>
<accession>A0ABV4B0I5</accession>
<evidence type="ECO:0000259" key="8">
    <source>
        <dbReference type="Pfam" id="PF25975"/>
    </source>
</evidence>
<dbReference type="RefSeq" id="WP_369459598.1">
    <property type="nucleotide sequence ID" value="NZ_JBGBDC010000003.1"/>
</dbReference>
<evidence type="ECO:0000313" key="9">
    <source>
        <dbReference type="EMBL" id="MEY2250986.1"/>
    </source>
</evidence>
<comment type="caution">
    <text evidence="9">The sequence shown here is derived from an EMBL/GenBank/DDBJ whole genome shotgun (WGS) entry which is preliminary data.</text>
</comment>
<protein>
    <submittedName>
        <fullName evidence="9">Efflux RND transporter periplasmic adaptor subunit</fullName>
    </submittedName>
</protein>
<keyword evidence="3" id="KW-0175">Coiled coil</keyword>
<organism evidence="9 10">
    <name type="scientific">Comamonas sediminis</name>
    <dbReference type="NCBI Taxonomy" id="1783360"/>
    <lineage>
        <taxon>Bacteria</taxon>
        <taxon>Pseudomonadati</taxon>
        <taxon>Pseudomonadota</taxon>
        <taxon>Betaproteobacteria</taxon>
        <taxon>Burkholderiales</taxon>
        <taxon>Comamonadaceae</taxon>
        <taxon>Comamonas</taxon>
    </lineage>
</organism>
<comment type="similarity">
    <text evidence="1">Belongs to the membrane fusion protein (MFP) (TC 8.A.1) family.</text>
</comment>
<evidence type="ECO:0000259" key="5">
    <source>
        <dbReference type="Pfam" id="PF25893"/>
    </source>
</evidence>
<feature type="compositionally biased region" description="Basic and acidic residues" evidence="4">
    <location>
        <begin position="52"/>
        <end position="64"/>
    </location>
</feature>
<dbReference type="Pfam" id="PF25893">
    <property type="entry name" value="HH_CzcB"/>
    <property type="match status" value="1"/>
</dbReference>
<evidence type="ECO:0000256" key="2">
    <source>
        <dbReference type="ARBA" id="ARBA00022448"/>
    </source>
</evidence>
<feature type="coiled-coil region" evidence="3">
    <location>
        <begin position="196"/>
        <end position="254"/>
    </location>
</feature>
<feature type="domain" description="CzcB-like C-terminal circularly permuted SH3-like" evidence="8">
    <location>
        <begin position="387"/>
        <end position="448"/>
    </location>
</feature>
<dbReference type="Gene3D" id="2.40.30.170">
    <property type="match status" value="1"/>
</dbReference>